<sequence>MAEVDLKVGGRSYMIACRDGGEEHLHTLARHVDRKAEEARAAVGGMNEVRQILFAALLLADEFAEQSAAAPKAPVDAEVVAALIKLAERVEGIADALESGADSA</sequence>
<dbReference type="InterPro" id="IPR036192">
    <property type="entry name" value="Cell_div_ZapA-like_sf"/>
</dbReference>
<protein>
    <submittedName>
        <fullName evidence="1">Cell division protein ZapA</fullName>
    </submittedName>
</protein>
<dbReference type="AlphaFoldDB" id="A0A494TEK1"/>
<evidence type="ECO:0000313" key="2">
    <source>
        <dbReference type="Proteomes" id="UP000276254"/>
    </source>
</evidence>
<dbReference type="EMBL" id="CP032829">
    <property type="protein sequence ID" value="AYJ85734.1"/>
    <property type="molecule type" value="Genomic_DNA"/>
</dbReference>
<keyword evidence="1" id="KW-0132">Cell division</keyword>
<dbReference type="Pfam" id="PF05164">
    <property type="entry name" value="ZapA"/>
    <property type="match status" value="1"/>
</dbReference>
<dbReference type="KEGG" id="spha:D3Y57_06825"/>
<dbReference type="InterPro" id="IPR007838">
    <property type="entry name" value="Cell_div_ZapA-like"/>
</dbReference>
<dbReference type="RefSeq" id="WP_121152359.1">
    <property type="nucleotide sequence ID" value="NZ_CP032829.1"/>
</dbReference>
<dbReference type="Proteomes" id="UP000276254">
    <property type="component" value="Chromosome"/>
</dbReference>
<name>A0A494TEK1_SPHPE</name>
<proteinExistence type="predicted"/>
<accession>A0A494TEK1</accession>
<keyword evidence="2" id="KW-1185">Reference proteome</keyword>
<dbReference type="InterPro" id="IPR042233">
    <property type="entry name" value="Cell_div_ZapA_N"/>
</dbReference>
<dbReference type="SUPFAM" id="SSF102829">
    <property type="entry name" value="Cell division protein ZapA-like"/>
    <property type="match status" value="1"/>
</dbReference>
<reference evidence="1 2" key="1">
    <citation type="submission" date="2018-09" db="EMBL/GenBank/DDBJ databases">
        <title>Sphingomonas peninsula sp. nov., isolated from fildes peninsula, Antarctic soil.</title>
        <authorList>
            <person name="Yingchao G."/>
        </authorList>
    </citation>
    <scope>NUCLEOTIDE SEQUENCE [LARGE SCALE GENOMIC DNA]</scope>
    <source>
        <strain evidence="1 2">YZ-8</strain>
    </source>
</reference>
<dbReference type="OrthoDB" id="9797575at2"/>
<evidence type="ECO:0000313" key="1">
    <source>
        <dbReference type="EMBL" id="AYJ85734.1"/>
    </source>
</evidence>
<gene>
    <name evidence="1" type="ORF">D3Y57_06825</name>
</gene>
<dbReference type="GO" id="GO:0051301">
    <property type="term" value="P:cell division"/>
    <property type="evidence" value="ECO:0007669"/>
    <property type="project" value="UniProtKB-KW"/>
</dbReference>
<organism evidence="1 2">
    <name type="scientific">Sphingomonas paeninsulae</name>
    <dbReference type="NCBI Taxonomy" id="2319844"/>
    <lineage>
        <taxon>Bacteria</taxon>
        <taxon>Pseudomonadati</taxon>
        <taxon>Pseudomonadota</taxon>
        <taxon>Alphaproteobacteria</taxon>
        <taxon>Sphingomonadales</taxon>
        <taxon>Sphingomonadaceae</taxon>
        <taxon>Sphingomonas</taxon>
    </lineage>
</organism>
<keyword evidence="1" id="KW-0131">Cell cycle</keyword>
<dbReference type="Gene3D" id="3.30.160.880">
    <property type="entry name" value="Cell division protein ZapA protomer, N-terminal domain"/>
    <property type="match status" value="1"/>
</dbReference>